<evidence type="ECO:0000256" key="3">
    <source>
        <dbReference type="ARBA" id="ARBA00023125"/>
    </source>
</evidence>
<dbReference type="InterPro" id="IPR058163">
    <property type="entry name" value="LysR-type_TF_proteobact-type"/>
</dbReference>
<dbReference type="GO" id="GO:0003700">
    <property type="term" value="F:DNA-binding transcription factor activity"/>
    <property type="evidence" value="ECO:0007669"/>
    <property type="project" value="InterPro"/>
</dbReference>
<evidence type="ECO:0000259" key="5">
    <source>
        <dbReference type="PROSITE" id="PS50931"/>
    </source>
</evidence>
<dbReference type="PANTHER" id="PTHR30537">
    <property type="entry name" value="HTH-TYPE TRANSCRIPTIONAL REGULATOR"/>
    <property type="match status" value="1"/>
</dbReference>
<dbReference type="Gene3D" id="1.10.10.10">
    <property type="entry name" value="Winged helix-like DNA-binding domain superfamily/Winged helix DNA-binding domain"/>
    <property type="match status" value="1"/>
</dbReference>
<dbReference type="AlphaFoldDB" id="A0A6P2QS91"/>
<evidence type="ECO:0000313" key="7">
    <source>
        <dbReference type="Proteomes" id="UP000494170"/>
    </source>
</evidence>
<keyword evidence="2" id="KW-0805">Transcription regulation</keyword>
<dbReference type="PRINTS" id="PR00039">
    <property type="entry name" value="HTHLYSR"/>
</dbReference>
<organism evidence="6 7">
    <name type="scientific">Burkholderia lata (strain ATCC 17760 / DSM 23089 / LMG 22485 / NCIMB 9086 / R18194 / 383)</name>
    <dbReference type="NCBI Taxonomy" id="482957"/>
    <lineage>
        <taxon>Bacteria</taxon>
        <taxon>Pseudomonadati</taxon>
        <taxon>Pseudomonadota</taxon>
        <taxon>Betaproteobacteria</taxon>
        <taxon>Burkholderiales</taxon>
        <taxon>Burkholderiaceae</taxon>
        <taxon>Burkholderia</taxon>
        <taxon>Burkholderia cepacia complex</taxon>
    </lineage>
</organism>
<dbReference type="Pfam" id="PF00126">
    <property type="entry name" value="HTH_1"/>
    <property type="match status" value="1"/>
</dbReference>
<accession>A0A6P2QS91</accession>
<dbReference type="RefSeq" id="WP_174945562.1">
    <property type="nucleotide sequence ID" value="NZ_CABVPY010000053.1"/>
</dbReference>
<evidence type="ECO:0000256" key="1">
    <source>
        <dbReference type="ARBA" id="ARBA00009437"/>
    </source>
</evidence>
<dbReference type="SUPFAM" id="SSF46785">
    <property type="entry name" value="Winged helix' DNA-binding domain"/>
    <property type="match status" value="1"/>
</dbReference>
<dbReference type="Pfam" id="PF03466">
    <property type="entry name" value="LysR_substrate"/>
    <property type="match status" value="1"/>
</dbReference>
<dbReference type="InterPro" id="IPR000847">
    <property type="entry name" value="LysR_HTH_N"/>
</dbReference>
<evidence type="ECO:0000256" key="4">
    <source>
        <dbReference type="ARBA" id="ARBA00023163"/>
    </source>
</evidence>
<dbReference type="InterPro" id="IPR005119">
    <property type="entry name" value="LysR_subst-bd"/>
</dbReference>
<reference evidence="6 7" key="1">
    <citation type="submission" date="2019-09" db="EMBL/GenBank/DDBJ databases">
        <authorList>
            <person name="Depoorter E."/>
        </authorList>
    </citation>
    <scope>NUCLEOTIDE SEQUENCE [LARGE SCALE GENOMIC DNA]</scope>
    <source>
        <strain evidence="6">LMG 6863</strain>
    </source>
</reference>
<keyword evidence="4" id="KW-0804">Transcription</keyword>
<gene>
    <name evidence="6" type="ORF">BLA6863_05938</name>
</gene>
<protein>
    <submittedName>
        <fullName evidence="6">LysR family transcriptional regulator</fullName>
    </submittedName>
</protein>
<feature type="domain" description="HTH lysR-type" evidence="5">
    <location>
        <begin position="1"/>
        <end position="63"/>
    </location>
</feature>
<dbReference type="InterPro" id="IPR036390">
    <property type="entry name" value="WH_DNA-bd_sf"/>
</dbReference>
<dbReference type="PANTHER" id="PTHR30537:SF5">
    <property type="entry name" value="HTH-TYPE TRANSCRIPTIONAL ACTIVATOR TTDR-RELATED"/>
    <property type="match status" value="1"/>
</dbReference>
<proteinExistence type="inferred from homology"/>
<dbReference type="SUPFAM" id="SSF53850">
    <property type="entry name" value="Periplasmic binding protein-like II"/>
    <property type="match status" value="1"/>
</dbReference>
<dbReference type="PROSITE" id="PS50931">
    <property type="entry name" value="HTH_LYSR"/>
    <property type="match status" value="1"/>
</dbReference>
<sequence>MRLDGSILGALHCFETAGRLLSFTKTAQAFNLTQSAVSQQIRNLEDRLGYPLFVRQARGLKLTEKGEILLGTMSSAFVDINRTLQALGLSDAPLQVSCLPSLALQWLMPRLSEFHRQQPNVPVRVKAEFQVLDRQAMETDDIDVAVRYDPVQYDRLHAEAILDEILFPVATPAYLAQHPAFASGESLEGVVLLHDAAPWGGAPEFVEWRTWLEAVRPAWTAQIDGPQFNFSSLAITAALNHQGVAMGRAALVHDEIASGRLVDVFGTHVRAPARYMLLSRNPDDPRTVVFSDWLKAECARFDTARSRLLSSGSRHKSLMPPDR</sequence>
<comment type="similarity">
    <text evidence="1">Belongs to the LysR transcriptional regulatory family.</text>
</comment>
<dbReference type="CDD" id="cd08432">
    <property type="entry name" value="PBP2_GcdR_TrpI_HvrB_AmpR_like"/>
    <property type="match status" value="1"/>
</dbReference>
<name>A0A6P2QS91_BURL3</name>
<dbReference type="Gene3D" id="3.40.190.10">
    <property type="entry name" value="Periplasmic binding protein-like II"/>
    <property type="match status" value="2"/>
</dbReference>
<dbReference type="EMBL" id="CABVPY010000053">
    <property type="protein sequence ID" value="VWC22340.1"/>
    <property type="molecule type" value="Genomic_DNA"/>
</dbReference>
<evidence type="ECO:0000313" key="6">
    <source>
        <dbReference type="EMBL" id="VWC22340.1"/>
    </source>
</evidence>
<dbReference type="GO" id="GO:0003677">
    <property type="term" value="F:DNA binding"/>
    <property type="evidence" value="ECO:0007669"/>
    <property type="project" value="UniProtKB-KW"/>
</dbReference>
<keyword evidence="3" id="KW-0238">DNA-binding</keyword>
<dbReference type="Proteomes" id="UP000494170">
    <property type="component" value="Unassembled WGS sequence"/>
</dbReference>
<dbReference type="InterPro" id="IPR036388">
    <property type="entry name" value="WH-like_DNA-bd_sf"/>
</dbReference>
<evidence type="ECO:0000256" key="2">
    <source>
        <dbReference type="ARBA" id="ARBA00023015"/>
    </source>
</evidence>